<evidence type="ECO:0000313" key="11">
    <source>
        <dbReference type="EMBL" id="KAF2715300.1"/>
    </source>
</evidence>
<evidence type="ECO:0000313" key="12">
    <source>
        <dbReference type="Proteomes" id="UP000799428"/>
    </source>
</evidence>
<dbReference type="PROSITE" id="PS00857">
    <property type="entry name" value="PREPHENATE_DEHYDR_1"/>
    <property type="match status" value="1"/>
</dbReference>
<name>A0A6G1KR64_9PLEO</name>
<evidence type="ECO:0000256" key="1">
    <source>
        <dbReference type="ARBA" id="ARBA00004741"/>
    </source>
</evidence>
<dbReference type="PROSITE" id="PS51171">
    <property type="entry name" value="PREPHENATE_DEHYDR_3"/>
    <property type="match status" value="1"/>
</dbReference>
<dbReference type="GO" id="GO:0005737">
    <property type="term" value="C:cytoplasm"/>
    <property type="evidence" value="ECO:0007669"/>
    <property type="project" value="TreeGrafter"/>
</dbReference>
<accession>A0A6G1KR64</accession>
<keyword evidence="6" id="KW-0456">Lyase</keyword>
<dbReference type="PANTHER" id="PTHR21022">
    <property type="entry name" value="PREPHENATE DEHYDRATASE P PROTEIN"/>
    <property type="match status" value="1"/>
</dbReference>
<evidence type="ECO:0000256" key="5">
    <source>
        <dbReference type="ARBA" id="ARBA00023222"/>
    </source>
</evidence>
<dbReference type="EMBL" id="MU005764">
    <property type="protein sequence ID" value="KAF2715300.1"/>
    <property type="molecule type" value="Genomic_DNA"/>
</dbReference>
<keyword evidence="5" id="KW-0584">Phenylalanine biosynthesis</keyword>
<reference evidence="11" key="1">
    <citation type="journal article" date="2020" name="Stud. Mycol.">
        <title>101 Dothideomycetes genomes: a test case for predicting lifestyles and emergence of pathogens.</title>
        <authorList>
            <person name="Haridas S."/>
            <person name="Albert R."/>
            <person name="Binder M."/>
            <person name="Bloem J."/>
            <person name="Labutti K."/>
            <person name="Salamov A."/>
            <person name="Andreopoulos B."/>
            <person name="Baker S."/>
            <person name="Barry K."/>
            <person name="Bills G."/>
            <person name="Bluhm B."/>
            <person name="Cannon C."/>
            <person name="Castanera R."/>
            <person name="Culley D."/>
            <person name="Daum C."/>
            <person name="Ezra D."/>
            <person name="Gonzalez J."/>
            <person name="Henrissat B."/>
            <person name="Kuo A."/>
            <person name="Liang C."/>
            <person name="Lipzen A."/>
            <person name="Lutzoni F."/>
            <person name="Magnuson J."/>
            <person name="Mondo S."/>
            <person name="Nolan M."/>
            <person name="Ohm R."/>
            <person name="Pangilinan J."/>
            <person name="Park H.-J."/>
            <person name="Ramirez L."/>
            <person name="Alfaro M."/>
            <person name="Sun H."/>
            <person name="Tritt A."/>
            <person name="Yoshinaga Y."/>
            <person name="Zwiers L.-H."/>
            <person name="Turgeon B."/>
            <person name="Goodwin S."/>
            <person name="Spatafora J."/>
            <person name="Crous P."/>
            <person name="Grigoriev I."/>
        </authorList>
    </citation>
    <scope>NUCLEOTIDE SEQUENCE</scope>
    <source>
        <strain evidence="11">CBS 279.74</strain>
    </source>
</reference>
<feature type="compositionally biased region" description="Basic and acidic residues" evidence="8">
    <location>
        <begin position="285"/>
        <end position="297"/>
    </location>
</feature>
<keyword evidence="12" id="KW-1185">Reference proteome</keyword>
<dbReference type="InterPro" id="IPR002912">
    <property type="entry name" value="ACT_dom"/>
</dbReference>
<dbReference type="InterPro" id="IPR018528">
    <property type="entry name" value="Preph_deHydtase_CS"/>
</dbReference>
<dbReference type="AlphaFoldDB" id="A0A6G1KR64"/>
<dbReference type="PANTHER" id="PTHR21022:SF19">
    <property type="entry name" value="PREPHENATE DEHYDRATASE-RELATED"/>
    <property type="match status" value="1"/>
</dbReference>
<feature type="region of interest" description="Disordered" evidence="8">
    <location>
        <begin position="173"/>
        <end position="195"/>
    </location>
</feature>
<organism evidence="11 12">
    <name type="scientific">Pleomassaria siparia CBS 279.74</name>
    <dbReference type="NCBI Taxonomy" id="1314801"/>
    <lineage>
        <taxon>Eukaryota</taxon>
        <taxon>Fungi</taxon>
        <taxon>Dikarya</taxon>
        <taxon>Ascomycota</taxon>
        <taxon>Pezizomycotina</taxon>
        <taxon>Dothideomycetes</taxon>
        <taxon>Pleosporomycetidae</taxon>
        <taxon>Pleosporales</taxon>
        <taxon>Pleomassariaceae</taxon>
        <taxon>Pleomassaria</taxon>
    </lineage>
</organism>
<feature type="region of interest" description="Disordered" evidence="8">
    <location>
        <begin position="283"/>
        <end position="313"/>
    </location>
</feature>
<evidence type="ECO:0000256" key="2">
    <source>
        <dbReference type="ARBA" id="ARBA00013147"/>
    </source>
</evidence>
<dbReference type="InterPro" id="IPR045865">
    <property type="entry name" value="ACT-like_dom_sf"/>
</dbReference>
<dbReference type="PROSITE" id="PS51671">
    <property type="entry name" value="ACT"/>
    <property type="match status" value="1"/>
</dbReference>
<protein>
    <recommendedName>
        <fullName evidence="2">prephenate dehydratase</fullName>
        <ecNumber evidence="2">4.2.1.51</ecNumber>
    </recommendedName>
</protein>
<evidence type="ECO:0000259" key="9">
    <source>
        <dbReference type="PROSITE" id="PS51171"/>
    </source>
</evidence>
<dbReference type="SUPFAM" id="SSF55021">
    <property type="entry name" value="ACT-like"/>
    <property type="match status" value="1"/>
</dbReference>
<dbReference type="Gene3D" id="3.40.190.10">
    <property type="entry name" value="Periplasmic binding protein-like II"/>
    <property type="match status" value="2"/>
</dbReference>
<dbReference type="InterPro" id="IPR001086">
    <property type="entry name" value="Preph_deHydtase"/>
</dbReference>
<dbReference type="GO" id="GO:0004664">
    <property type="term" value="F:prephenate dehydratase activity"/>
    <property type="evidence" value="ECO:0007669"/>
    <property type="project" value="UniProtKB-EC"/>
</dbReference>
<dbReference type="SUPFAM" id="SSF53850">
    <property type="entry name" value="Periplasmic binding protein-like II"/>
    <property type="match status" value="2"/>
</dbReference>
<evidence type="ECO:0000259" key="10">
    <source>
        <dbReference type="PROSITE" id="PS51671"/>
    </source>
</evidence>
<evidence type="ECO:0000256" key="4">
    <source>
        <dbReference type="ARBA" id="ARBA00023141"/>
    </source>
</evidence>
<dbReference type="GO" id="GO:0009094">
    <property type="term" value="P:L-phenylalanine biosynthetic process"/>
    <property type="evidence" value="ECO:0007669"/>
    <property type="project" value="UniProtKB-KW"/>
</dbReference>
<proteinExistence type="predicted"/>
<keyword evidence="4" id="KW-0057">Aromatic amino acid biosynthesis</keyword>
<evidence type="ECO:0000256" key="8">
    <source>
        <dbReference type="SAM" id="MobiDB-lite"/>
    </source>
</evidence>
<gene>
    <name evidence="11" type="ORF">K504DRAFT_497172</name>
</gene>
<dbReference type="EC" id="4.2.1.51" evidence="2"/>
<evidence type="ECO:0000256" key="6">
    <source>
        <dbReference type="ARBA" id="ARBA00023239"/>
    </source>
</evidence>
<dbReference type="FunFam" id="3.40.190.10:FF:000034">
    <property type="entry name" value="Chorismate mutase/prephenate dehydratase"/>
    <property type="match status" value="1"/>
</dbReference>
<dbReference type="CDD" id="cd13532">
    <property type="entry name" value="PBP2_PDT_like"/>
    <property type="match status" value="1"/>
</dbReference>
<evidence type="ECO:0000256" key="7">
    <source>
        <dbReference type="ARBA" id="ARBA00047848"/>
    </source>
</evidence>
<comment type="catalytic activity">
    <reaction evidence="7">
        <text>prephenate + H(+) = 3-phenylpyruvate + CO2 + H2O</text>
        <dbReference type="Rhea" id="RHEA:21648"/>
        <dbReference type="ChEBI" id="CHEBI:15377"/>
        <dbReference type="ChEBI" id="CHEBI:15378"/>
        <dbReference type="ChEBI" id="CHEBI:16526"/>
        <dbReference type="ChEBI" id="CHEBI:18005"/>
        <dbReference type="ChEBI" id="CHEBI:29934"/>
        <dbReference type="EC" id="4.2.1.51"/>
    </reaction>
</comment>
<comment type="pathway">
    <text evidence="1">Amino-acid biosynthesis; L-phenylalanine biosynthesis; phenylpyruvate from prephenate: step 1/1.</text>
</comment>
<feature type="domain" description="Prephenate dehydratase" evidence="9">
    <location>
        <begin position="8"/>
        <end position="282"/>
    </location>
</feature>
<evidence type="ECO:0000256" key="3">
    <source>
        <dbReference type="ARBA" id="ARBA00022605"/>
    </source>
</evidence>
<sequence length="438" mass="47020">MVEDKNSVVAFLGPEASYTHQATLSSFPSPNYTLLPLPTISDVFASVQSGSATHGVVPFENSSNGSVVFTLDLFADKESKYQDILVQGEAYVGVVHCLLGREEGWAPRDAGDWDLLGKEIIQQERGGGGGGGGGGVNHHDARAGGLASVIESPTSSGTSTPKANQSNLQHTASLPVHLPSNPPVSSTPSPSPSLTHITKLYSHPQAWGQCTRFLSSTSRLKSTERQDVSSTSRAAQLVAEDRTGRSAAISSKIAAGRFGLTVLKEGIEDRKDNVTRFLVLGKRSKKEEEEATAKEQDAVPEGATASEEAKEMAKNVENSVYHDYYRTPDQEQQRRPAAAASLSPPATSTYKTLLTFTISHANPGALASSLSVFSKHGLNLTSINTRPSGVENWNYIFFVEFQGRREEGGRGKVNEALRELGEACTAWRWLGSWESAQS</sequence>
<dbReference type="Gene3D" id="3.30.70.260">
    <property type="match status" value="1"/>
</dbReference>
<keyword evidence="3" id="KW-0028">Amino-acid biosynthesis</keyword>
<feature type="domain" description="ACT" evidence="10">
    <location>
        <begin position="354"/>
        <end position="434"/>
    </location>
</feature>
<dbReference type="OrthoDB" id="983542at2759"/>
<dbReference type="CDD" id="cd04905">
    <property type="entry name" value="ACT_CM-PDT"/>
    <property type="match status" value="1"/>
</dbReference>
<dbReference type="Pfam" id="PF00800">
    <property type="entry name" value="PDT"/>
    <property type="match status" value="2"/>
</dbReference>
<dbReference type="Proteomes" id="UP000799428">
    <property type="component" value="Unassembled WGS sequence"/>
</dbReference>